<comment type="caution">
    <text evidence="1">The sequence shown here is derived from an EMBL/GenBank/DDBJ whole genome shotgun (WGS) entry which is preliminary data.</text>
</comment>
<dbReference type="Proteomes" id="UP001345963">
    <property type="component" value="Unassembled WGS sequence"/>
</dbReference>
<reference evidence="1 2" key="1">
    <citation type="submission" date="2021-07" db="EMBL/GenBank/DDBJ databases">
        <authorList>
            <person name="Palmer J.M."/>
        </authorList>
    </citation>
    <scope>NUCLEOTIDE SEQUENCE [LARGE SCALE GENOMIC DNA]</scope>
    <source>
        <strain evidence="1 2">AT_MEX2019</strain>
        <tissue evidence="1">Muscle</tissue>
    </source>
</reference>
<dbReference type="PANTHER" id="PTHR46791:SF11">
    <property type="entry name" value="INTEGRASE CATALYTIC DOMAIN-CONTAINING PROTEIN"/>
    <property type="match status" value="1"/>
</dbReference>
<organism evidence="1 2">
    <name type="scientific">Ataeniobius toweri</name>
    <dbReference type="NCBI Taxonomy" id="208326"/>
    <lineage>
        <taxon>Eukaryota</taxon>
        <taxon>Metazoa</taxon>
        <taxon>Chordata</taxon>
        <taxon>Craniata</taxon>
        <taxon>Vertebrata</taxon>
        <taxon>Euteleostomi</taxon>
        <taxon>Actinopterygii</taxon>
        <taxon>Neopterygii</taxon>
        <taxon>Teleostei</taxon>
        <taxon>Neoteleostei</taxon>
        <taxon>Acanthomorphata</taxon>
        <taxon>Ovalentaria</taxon>
        <taxon>Atherinomorphae</taxon>
        <taxon>Cyprinodontiformes</taxon>
        <taxon>Goodeidae</taxon>
        <taxon>Ataeniobius</taxon>
    </lineage>
</organism>
<evidence type="ECO:0000313" key="2">
    <source>
        <dbReference type="Proteomes" id="UP001345963"/>
    </source>
</evidence>
<accession>A0ABU7CCT3</accession>
<gene>
    <name evidence="1" type="ORF">ATANTOWER_026111</name>
</gene>
<evidence type="ECO:0000313" key="1">
    <source>
        <dbReference type="EMBL" id="MED6259604.1"/>
    </source>
</evidence>
<dbReference type="EMBL" id="JAHUTI010084811">
    <property type="protein sequence ID" value="MED6259604.1"/>
    <property type="molecule type" value="Genomic_DNA"/>
</dbReference>
<dbReference type="PANTHER" id="PTHR46791">
    <property type="entry name" value="EXPRESSED PROTEIN"/>
    <property type="match status" value="1"/>
</dbReference>
<sequence>MLYFLPLLQTLLRCQILEQLLSKMEYVLNHTDMNIDYLQFKCNHELILIESVAEHVDLPLPDKELDNLVVAIKAEMPNVGDRLVMGRLRSLGHRIQWSRVKAAMHRVDETGSLSRLTQLGCVVRRTYCVRAPLSLVHVDTNHKLIR</sequence>
<name>A0ABU7CCT3_9TELE</name>
<protein>
    <submittedName>
        <fullName evidence="1">Uncharacterized protein</fullName>
    </submittedName>
</protein>
<proteinExistence type="predicted"/>
<keyword evidence="2" id="KW-1185">Reference proteome</keyword>